<dbReference type="CDD" id="cd06170">
    <property type="entry name" value="LuxR_C_like"/>
    <property type="match status" value="1"/>
</dbReference>
<dbReference type="PROSITE" id="PS50043">
    <property type="entry name" value="HTH_LUXR_2"/>
    <property type="match status" value="1"/>
</dbReference>
<evidence type="ECO:0000256" key="1">
    <source>
        <dbReference type="ARBA" id="ARBA00023125"/>
    </source>
</evidence>
<dbReference type="InterPro" id="IPR016032">
    <property type="entry name" value="Sig_transdc_resp-reg_C-effctor"/>
</dbReference>
<dbReference type="Gene3D" id="1.10.10.10">
    <property type="entry name" value="Winged helix-like DNA-binding domain superfamily/Winged helix DNA-binding domain"/>
    <property type="match status" value="1"/>
</dbReference>
<name>A0A376AGC9_9HYPH</name>
<dbReference type="InterPro" id="IPR001789">
    <property type="entry name" value="Sig_transdc_resp-reg_receiver"/>
</dbReference>
<dbReference type="Pfam" id="PF00196">
    <property type="entry name" value="GerE"/>
    <property type="match status" value="1"/>
</dbReference>
<dbReference type="InterPro" id="IPR011006">
    <property type="entry name" value="CheY-like_superfamily"/>
</dbReference>
<dbReference type="InterPro" id="IPR000792">
    <property type="entry name" value="Tscrpt_reg_LuxR_C"/>
</dbReference>
<dbReference type="SMART" id="SM00421">
    <property type="entry name" value="HTH_LUXR"/>
    <property type="match status" value="1"/>
</dbReference>
<keyword evidence="2" id="KW-0597">Phosphoprotein</keyword>
<dbReference type="SMART" id="SM00448">
    <property type="entry name" value="REC"/>
    <property type="match status" value="1"/>
</dbReference>
<sequence length="307" mass="32945">MTEANRPRDIVLLVDDSPEALGFLTDALEQSGFSVLIATSGQAALSIVDKISPDLILLDAVMPGMDGFETCRRLKADPVVAQVPVIFMTGLTETEHVVHALDSGGVDYLTKPINIDELRARIRVHLSNARSAQSARVALDAAGRHLLAVRADGTIHWSTPQATRLADSATGSVGGLDLVAGAIAGWMARRDALAHGAETAFCFTHQGGTELQLGFLGGLGPDEYLFRLTVANRRHEDEILRGQFGLTQREAEVLLWIAKGKANRDIADILGLSARTVNKHLEQIYVKLGVENRASAAVKAAHVLHVD</sequence>
<dbReference type="STRING" id="1336235.GCA_000518785_02124"/>
<dbReference type="InterPro" id="IPR039420">
    <property type="entry name" value="WalR-like"/>
</dbReference>
<evidence type="ECO:0000259" key="4">
    <source>
        <dbReference type="PROSITE" id="PS50110"/>
    </source>
</evidence>
<dbReference type="PROSITE" id="PS50110">
    <property type="entry name" value="RESPONSE_REGULATORY"/>
    <property type="match status" value="1"/>
</dbReference>
<dbReference type="RefSeq" id="WP_115669587.1">
    <property type="nucleotide sequence ID" value="NZ_UEYP01000003.1"/>
</dbReference>
<dbReference type="GO" id="GO:0006355">
    <property type="term" value="P:regulation of DNA-templated transcription"/>
    <property type="evidence" value="ECO:0007669"/>
    <property type="project" value="InterPro"/>
</dbReference>
<keyword evidence="6" id="KW-1185">Reference proteome</keyword>
<feature type="modified residue" description="4-aspartylphosphate" evidence="2">
    <location>
        <position position="59"/>
    </location>
</feature>
<dbReference type="Pfam" id="PF00072">
    <property type="entry name" value="Response_reg"/>
    <property type="match status" value="1"/>
</dbReference>
<accession>A0A376AGC9</accession>
<feature type="domain" description="Response regulatory" evidence="4">
    <location>
        <begin position="10"/>
        <end position="126"/>
    </location>
</feature>
<protein>
    <recommendedName>
        <fullName evidence="7">Response regulatory domain-containing protein</fullName>
    </recommendedName>
</protein>
<dbReference type="Proteomes" id="UP000254764">
    <property type="component" value="Unassembled WGS sequence"/>
</dbReference>
<evidence type="ECO:0000313" key="6">
    <source>
        <dbReference type="Proteomes" id="UP000254764"/>
    </source>
</evidence>
<evidence type="ECO:0008006" key="7">
    <source>
        <dbReference type="Google" id="ProtNLM"/>
    </source>
</evidence>
<reference evidence="6" key="1">
    <citation type="submission" date="2018-07" db="EMBL/GenBank/DDBJ databases">
        <authorList>
            <person name="Peiro R."/>
            <person name="Begona"/>
            <person name="Cbmso G."/>
            <person name="Lopez M."/>
            <person name="Gonzalez S."/>
        </authorList>
    </citation>
    <scope>NUCLEOTIDE SEQUENCE [LARGE SCALE GENOMIC DNA]</scope>
</reference>
<evidence type="ECO:0000259" key="3">
    <source>
        <dbReference type="PROSITE" id="PS50043"/>
    </source>
</evidence>
<dbReference type="AlphaFoldDB" id="A0A376AGC9"/>
<feature type="domain" description="HTH luxR-type" evidence="3">
    <location>
        <begin position="239"/>
        <end position="304"/>
    </location>
</feature>
<dbReference type="SUPFAM" id="SSF46894">
    <property type="entry name" value="C-terminal effector domain of the bipartite response regulators"/>
    <property type="match status" value="1"/>
</dbReference>
<dbReference type="GO" id="GO:0000160">
    <property type="term" value="P:phosphorelay signal transduction system"/>
    <property type="evidence" value="ECO:0007669"/>
    <property type="project" value="InterPro"/>
</dbReference>
<dbReference type="GO" id="GO:0003677">
    <property type="term" value="F:DNA binding"/>
    <property type="evidence" value="ECO:0007669"/>
    <property type="project" value="UniProtKB-KW"/>
</dbReference>
<dbReference type="InterPro" id="IPR036388">
    <property type="entry name" value="WH-like_DNA-bd_sf"/>
</dbReference>
<dbReference type="PRINTS" id="PR00038">
    <property type="entry name" value="HTHLUXR"/>
</dbReference>
<proteinExistence type="predicted"/>
<gene>
    <name evidence="5" type="ORF">RHIZ70_2587</name>
</gene>
<keyword evidence="1" id="KW-0238">DNA-binding</keyword>
<dbReference type="SUPFAM" id="SSF52172">
    <property type="entry name" value="CheY-like"/>
    <property type="match status" value="1"/>
</dbReference>
<dbReference type="EMBL" id="UEYP01000003">
    <property type="protein sequence ID" value="SSC66879.1"/>
    <property type="molecule type" value="Genomic_DNA"/>
</dbReference>
<dbReference type="CDD" id="cd19920">
    <property type="entry name" value="REC_PA4781-like"/>
    <property type="match status" value="1"/>
</dbReference>
<dbReference type="OrthoDB" id="5292887at2"/>
<dbReference type="Gene3D" id="3.40.50.2300">
    <property type="match status" value="1"/>
</dbReference>
<evidence type="ECO:0000256" key="2">
    <source>
        <dbReference type="PROSITE-ProRule" id="PRU00169"/>
    </source>
</evidence>
<dbReference type="PANTHER" id="PTHR43214">
    <property type="entry name" value="TWO-COMPONENT RESPONSE REGULATOR"/>
    <property type="match status" value="1"/>
</dbReference>
<organism evidence="5 6">
    <name type="scientific">Ciceribacter selenitireducens ATCC BAA-1503</name>
    <dbReference type="NCBI Taxonomy" id="1336235"/>
    <lineage>
        <taxon>Bacteria</taxon>
        <taxon>Pseudomonadati</taxon>
        <taxon>Pseudomonadota</taxon>
        <taxon>Alphaproteobacteria</taxon>
        <taxon>Hyphomicrobiales</taxon>
        <taxon>Rhizobiaceae</taxon>
        <taxon>Ciceribacter</taxon>
    </lineage>
</organism>
<evidence type="ECO:0000313" key="5">
    <source>
        <dbReference type="EMBL" id="SSC66879.1"/>
    </source>
</evidence>